<dbReference type="PANTHER" id="PTHR10137">
    <property type="entry name" value="V-TYPE PROTON ATPASE SUBUNIT C"/>
    <property type="match status" value="1"/>
</dbReference>
<dbReference type="PANTHER" id="PTHR10137:SF0">
    <property type="entry name" value="V-TYPE PROTON ATPASE SUBUNIT C"/>
    <property type="match status" value="1"/>
</dbReference>
<proteinExistence type="inferred from homology"/>
<keyword evidence="2 6" id="KW-0813">Transport</keyword>
<organism evidence="7 8">
    <name type="scientific">Cymbomonas tetramitiformis</name>
    <dbReference type="NCBI Taxonomy" id="36881"/>
    <lineage>
        <taxon>Eukaryota</taxon>
        <taxon>Viridiplantae</taxon>
        <taxon>Chlorophyta</taxon>
        <taxon>Pyramimonadophyceae</taxon>
        <taxon>Pyramimonadales</taxon>
        <taxon>Pyramimonadaceae</taxon>
        <taxon>Cymbomonas</taxon>
    </lineage>
</organism>
<evidence type="ECO:0000256" key="5">
    <source>
        <dbReference type="ARBA" id="ARBA00025445"/>
    </source>
</evidence>
<keyword evidence="8" id="KW-1185">Reference proteome</keyword>
<dbReference type="Pfam" id="PF03223">
    <property type="entry name" value="V-ATPase_C"/>
    <property type="match status" value="1"/>
</dbReference>
<dbReference type="GO" id="GO:0000221">
    <property type="term" value="C:vacuolar proton-transporting V-type ATPase, V1 domain"/>
    <property type="evidence" value="ECO:0007669"/>
    <property type="project" value="TreeGrafter"/>
</dbReference>
<dbReference type="InterPro" id="IPR004907">
    <property type="entry name" value="ATPase_V1-cplx_csu"/>
</dbReference>
<dbReference type="EMBL" id="LGRX02016341">
    <property type="protein sequence ID" value="KAK3262273.1"/>
    <property type="molecule type" value="Genomic_DNA"/>
</dbReference>
<dbReference type="CDD" id="cd14785">
    <property type="entry name" value="V-ATPase_C"/>
    <property type="match status" value="1"/>
</dbReference>
<dbReference type="Gene3D" id="1.20.1460.10">
    <property type="entry name" value="subunit c (vma5p) of the yeast v-atpase, domain 2"/>
    <property type="match status" value="1"/>
</dbReference>
<comment type="function">
    <text evidence="5">Subunit of the peripheral V1 complex of vacuolar ATPase. Subunit C is necessary for the assembly of the catalytic sector of the enzyme and is likely to have a specific function in its catalytic activity. V-ATPase is responsible for acidifying a variety of intracellular compartments in eukaryotic cells.</text>
</comment>
<dbReference type="InterPro" id="IPR036132">
    <property type="entry name" value="Vac_ATP_synth_c_sf"/>
</dbReference>
<keyword evidence="4 6" id="KW-0406">Ion transport</keyword>
<dbReference type="Proteomes" id="UP001190700">
    <property type="component" value="Unassembled WGS sequence"/>
</dbReference>
<evidence type="ECO:0000313" key="8">
    <source>
        <dbReference type="Proteomes" id="UP001190700"/>
    </source>
</evidence>
<gene>
    <name evidence="7" type="ORF">CYMTET_28861</name>
</gene>
<dbReference type="GO" id="GO:0046961">
    <property type="term" value="F:proton-transporting ATPase activity, rotational mechanism"/>
    <property type="evidence" value="ECO:0007669"/>
    <property type="project" value="InterPro"/>
</dbReference>
<reference evidence="7 8" key="1">
    <citation type="journal article" date="2015" name="Genome Biol. Evol.">
        <title>Comparative Genomics of a Bacterivorous Green Alga Reveals Evolutionary Causalities and Consequences of Phago-Mixotrophic Mode of Nutrition.</title>
        <authorList>
            <person name="Burns J.A."/>
            <person name="Paasch A."/>
            <person name="Narechania A."/>
            <person name="Kim E."/>
        </authorList>
    </citation>
    <scope>NUCLEOTIDE SEQUENCE [LARGE SCALE GENOMIC DNA]</scope>
    <source>
        <strain evidence="7 8">PLY_AMNH</strain>
    </source>
</reference>
<evidence type="ECO:0000256" key="2">
    <source>
        <dbReference type="ARBA" id="ARBA00022448"/>
    </source>
</evidence>
<dbReference type="AlphaFoldDB" id="A0AAE0FME7"/>
<dbReference type="Gene3D" id="3.30.70.100">
    <property type="match status" value="1"/>
</dbReference>
<comment type="similarity">
    <text evidence="1 6">Belongs to the V-ATPase C subunit family.</text>
</comment>
<evidence type="ECO:0000313" key="7">
    <source>
        <dbReference type="EMBL" id="KAK3262273.1"/>
    </source>
</evidence>
<name>A0AAE0FME7_9CHLO</name>
<keyword evidence="3 6" id="KW-0375">Hydrogen ion transport</keyword>
<accession>A0AAE0FME7</accession>
<dbReference type="SUPFAM" id="SSF118203">
    <property type="entry name" value="Vacuolar ATP synthase subunit C"/>
    <property type="match status" value="1"/>
</dbReference>
<comment type="caution">
    <text evidence="7">The sequence shown here is derived from an EMBL/GenBank/DDBJ whole genome shotgun (WGS) entry which is preliminary data.</text>
</comment>
<evidence type="ECO:0000256" key="3">
    <source>
        <dbReference type="ARBA" id="ARBA00022781"/>
    </source>
</evidence>
<dbReference type="Gene3D" id="3.30.70.1180">
    <property type="entry name" value="Vacuolar atp synthase subunit c, domain 1"/>
    <property type="match status" value="1"/>
</dbReference>
<dbReference type="FunFam" id="3.30.70.100:FF:000002">
    <property type="entry name" value="V-type proton ATPase subunit C"/>
    <property type="match status" value="1"/>
</dbReference>
<evidence type="ECO:0000256" key="4">
    <source>
        <dbReference type="ARBA" id="ARBA00023065"/>
    </source>
</evidence>
<evidence type="ECO:0000256" key="1">
    <source>
        <dbReference type="ARBA" id="ARBA00006138"/>
    </source>
</evidence>
<protein>
    <recommendedName>
        <fullName evidence="6">V-type proton ATPase subunit C</fullName>
    </recommendedName>
</protein>
<comment type="function">
    <text evidence="6">Subunit of the V1 complex of vacuolar(H+)-ATPase (V-ATPase), a multisubunit enzyme composed of a peripheral complex (V1) that hydrolyzes ATP and a membrane integral complex (V0) that translocates protons. V-ATPase is responsible for acidifying and maintaining the pH of intracellular compartments and in some cell types, is targeted to the plasma membrane, where it is responsible for acidifying the extracellular environment. Subunit C is necessary for the assembly of the catalytic sector of the enzyme and is likely to have a specific function in its catalytic activity.</text>
</comment>
<comment type="subunit">
    <text evidence="6">V-ATPase is a heteromultimeric enzyme composed of a peripheral catalytic V1 complex (components A to H) attached to an integral membrane V0 proton pore complex.</text>
</comment>
<sequence length="365" mass="41170">MSQFWLISLPVDSGGSKDSCWNQLKQKTLEADLSVNYKLAVPGLRVGTLDSLLALSDDLVKITAVAESTTAKVRRQIGDLDRTYADDVHGLLVDGVPVERYLTAFQWDEAKHPVNRPLKETIEKLSEDITKLDDDMKVRVSEYNGVKSQLTAMNRKSGGSLAVRDLSSIVKPEHIVTSENLVTLFVVVPRFNVKEWLSTYENLTKFVVPRSGVLIFEDNDYSLYSVVLFERVKDDFKNAARDKGVTVRELTETANASSSSSTKDRLEQEESDIKSALLEWCKTSYSEAFSTWVHLSVVRIFVESILRYGLPPCFLASVIKPNPKCEARLRTTLSTHFGRSLLHWKTEEDNLEDLHPYVSLTFTIV</sequence>
<evidence type="ECO:0000256" key="6">
    <source>
        <dbReference type="RuleBase" id="RU364010"/>
    </source>
</evidence>